<reference evidence="4 5" key="1">
    <citation type="submission" date="2018-07" db="EMBL/GenBank/DDBJ databases">
        <title>Section-level genome sequencing of Aspergillus section Nigri to investigate inter- and intra-species variation.</title>
        <authorList>
            <consortium name="DOE Joint Genome Institute"/>
            <person name="Vesth T.C."/>
            <person name="Nybo J.L."/>
            <person name="Theobald S."/>
            <person name="Frisvad J.C."/>
            <person name="Larsen T.O."/>
            <person name="Nielsen K.F."/>
            <person name="Hoof J.B."/>
            <person name="Brandl J."/>
            <person name="Salamov A."/>
            <person name="Riley R."/>
            <person name="Gladden J.M."/>
            <person name="Phatale P."/>
            <person name="Nielsen M.T."/>
            <person name="Lyhne E.K."/>
            <person name="Kogle M.E."/>
            <person name="Strasser K."/>
            <person name="McDonnell E."/>
            <person name="Barry K."/>
            <person name="Clum A."/>
            <person name="Chen C."/>
            <person name="Nolan M."/>
            <person name="Sandor L."/>
            <person name="Kuo A."/>
            <person name="Lipzen A."/>
            <person name="Hainaut M."/>
            <person name="Drula E."/>
            <person name="Tsang A."/>
            <person name="Magnuson J.K."/>
            <person name="Henrissat B."/>
            <person name="Wiebenga A."/>
            <person name="Simmons B.A."/>
            <person name="Makela M.R."/>
            <person name="De vries R.P."/>
            <person name="Grigoriev I.V."/>
            <person name="Mortensen U.H."/>
            <person name="Baker S.E."/>
            <person name="Andersen M.R."/>
        </authorList>
    </citation>
    <scope>NUCLEOTIDE SEQUENCE [LARGE SCALE GENOMIC DNA]</scope>
    <source>
        <strain evidence="4 5">ATCC 13496</strain>
    </source>
</reference>
<feature type="compositionally biased region" description="Basic and acidic residues" evidence="2">
    <location>
        <begin position="1571"/>
        <end position="1581"/>
    </location>
</feature>
<proteinExistence type="predicted"/>
<dbReference type="EMBL" id="KZ851899">
    <property type="protein sequence ID" value="RDH25573.1"/>
    <property type="molecule type" value="Genomic_DNA"/>
</dbReference>
<feature type="region of interest" description="Disordered" evidence="2">
    <location>
        <begin position="1515"/>
        <end position="1545"/>
    </location>
</feature>
<feature type="domain" description="Teneurin-like YD-shell" evidence="3">
    <location>
        <begin position="775"/>
        <end position="1329"/>
    </location>
</feature>
<organism evidence="4 5">
    <name type="scientific">Aspergillus niger ATCC 13496</name>
    <dbReference type="NCBI Taxonomy" id="1353008"/>
    <lineage>
        <taxon>Eukaryota</taxon>
        <taxon>Fungi</taxon>
        <taxon>Dikarya</taxon>
        <taxon>Ascomycota</taxon>
        <taxon>Pezizomycotina</taxon>
        <taxon>Eurotiomycetes</taxon>
        <taxon>Eurotiomycetidae</taxon>
        <taxon>Eurotiales</taxon>
        <taxon>Aspergillaceae</taxon>
        <taxon>Aspergillus</taxon>
        <taxon>Aspergillus subgen. Circumdati</taxon>
    </lineage>
</organism>
<gene>
    <name evidence="4" type="ORF">M747DRAFT_320029</name>
</gene>
<dbReference type="PANTHER" id="PTHR32305:SF15">
    <property type="entry name" value="PROTEIN RHSA-RELATED"/>
    <property type="match status" value="1"/>
</dbReference>
<evidence type="ECO:0000313" key="5">
    <source>
        <dbReference type="Proteomes" id="UP000253845"/>
    </source>
</evidence>
<protein>
    <recommendedName>
        <fullName evidence="3">Teneurin-like YD-shell domain-containing protein</fullName>
    </recommendedName>
</protein>
<dbReference type="Proteomes" id="UP000253845">
    <property type="component" value="Unassembled WGS sequence"/>
</dbReference>
<feature type="region of interest" description="Disordered" evidence="2">
    <location>
        <begin position="1562"/>
        <end position="1581"/>
    </location>
</feature>
<dbReference type="Gene3D" id="2.180.10.10">
    <property type="entry name" value="RHS repeat-associated core"/>
    <property type="match status" value="2"/>
</dbReference>
<evidence type="ECO:0000259" key="3">
    <source>
        <dbReference type="Pfam" id="PF25023"/>
    </source>
</evidence>
<dbReference type="VEuPathDB" id="FungiDB:M747DRAFT_320029"/>
<feature type="region of interest" description="Disordered" evidence="2">
    <location>
        <begin position="401"/>
        <end position="422"/>
    </location>
</feature>
<feature type="compositionally biased region" description="Low complexity" evidence="2">
    <location>
        <begin position="1516"/>
        <end position="1541"/>
    </location>
</feature>
<name>A0A370CGN0_ASPNG</name>
<dbReference type="PANTHER" id="PTHR32305">
    <property type="match status" value="1"/>
</dbReference>
<dbReference type="InterPro" id="IPR006530">
    <property type="entry name" value="YD"/>
</dbReference>
<evidence type="ECO:0000256" key="1">
    <source>
        <dbReference type="ARBA" id="ARBA00022737"/>
    </source>
</evidence>
<dbReference type="NCBIfam" id="TIGR01643">
    <property type="entry name" value="YD_repeat_2x"/>
    <property type="match status" value="2"/>
</dbReference>
<dbReference type="InterPro" id="IPR056823">
    <property type="entry name" value="TEN-like_YD-shell"/>
</dbReference>
<evidence type="ECO:0000313" key="4">
    <source>
        <dbReference type="EMBL" id="RDH25573.1"/>
    </source>
</evidence>
<evidence type="ECO:0000256" key="2">
    <source>
        <dbReference type="SAM" id="MobiDB-lite"/>
    </source>
</evidence>
<keyword evidence="1" id="KW-0677">Repeat</keyword>
<dbReference type="Pfam" id="PF25023">
    <property type="entry name" value="TEN_YD-shell"/>
    <property type="match status" value="1"/>
</dbReference>
<sequence length="1653" mass="180657">MSSNPSDLYSQSFNFQSFLQKGVDPRTGQYTVSIKLFDAPSETRNCPSFNLSLSYNPLNTKDIGLGTGWSFNLPSYDHRQGKTLLLSTGENFQATETTSAFFIQDQKLKSFQAKRTGSSAGSTYEVAYKSGQVEILSGFNNTYNQSVPITIYGANGRPLSLEWTRNGEQPRLSKIQDGDDVLLDIQYSDMQVTITKAPGTTAASTFTLIRRNAQLTQVKLPLNDDTPPWRFSYNSLSNGFVCVSQVTSPTGLVEEVNYKQDGHQLPSGAPYARIPYVVSHVARPGRQQPAIKTTYSYSSYNFLGYGGARQWSSTGDNLYQVPAEYQYTSTAQLEGGTTTTYTYNKFHLTTKIEEQLNTKKTTQDITYHTTPNTAFDDQPAQYLLPKTVAITYADTKASSRTETTTTEFDEWGNPTTEIKPGGLITTRTYHAPDGEADCPADPHGFQRYLKTETVTPAESSFTAPTRTEKFSYLELPTSSNATVQTVVVPSSRVTLEGDTSLTTAEYTYVNQPDSRDHGRVQQQKTWLSSKDSATTQTYAYEYLNSDELKKILNTVGFDGVSAKFETVHSLSSGQVTGQTDDAGIQDVFQYDALGRLVKAATAIDTEQEAVRYNSYAIPDDGNSGMVLSVTDAKGVQTQYISDGLERICQVKRQDDDGSWDASTNTYSGTFRSLQEHTYNAVGQNVEQIDIDWLRTKEGDPTELRTIKKLEYDNWGQVLKTIDNSTGVTTISETDPISLSQTEGIEGEGQTVTQLNLSGVPTQIRLLGKDGTEYSKLTYNYDGLGRLVEEEDALGRKTKYQSDSFDRVTKTTWASGREVNVQYATQSAAALPTSLQVNDTSLGGQSFDGLDRLTRRTVGGRSLKQSYQGSTPEPIQIATDKGDFKLTYEPGLRQSLSTVSGQDRNETYKYDSKTGVALQLKGSSSTADRQYFPSGLLKSEALDLSEGTASFATQSTYSMAGKLQGYTDVHGKEYQNIYDSAGRLSSLTIGSLTVSYSYDSANRLCGTTVQDKEHDSNLTTSLIYDDFGREIERTVLQGDKQVSKLIQSYGKTSLITTRQLEVDGKTVRNESFSYDEHNRLVKYKCEGSQPPKDEKGHEIQTQEFTFDNLDNITSVTTGFQDGTQNTATYSYSKNDPTQLSQIANSHPDFTSQITLEYDSNGCLTQDEQGRTLEYDSGGRLESVKDSSGNLLSQYSYDAAGRLISQSIPDQPDTQLFYRQDKLISVKSGDRQVSYISAGNEYLGQSTQSGDSIEIQLWGSDANGSVLNWFNTAQPDQIHQQQYTPYGFGAPDSASSIGFNGQWRDPVTGWYHLGNGYRVYNPVLMRYHVPDPGSPFGTGEVNAYAYCLGDPINRVDPSGQWSFFGLFSFSWKDVITTVASVVVSVAVGVLTAGASVAIEIGVGIAAGVATSVAAGAVGDLVEGRLPTWKSVGIDALSGLIGGVLGEAGGRAIASGLKFATNFKSFIGRAGSYTVNEVTKTGFKTTLKESIKGAVEGEIAGQISNGFYGDALYNALQGDDSSTPQQATSSSPVASSPSSSQRSQKGQVAVVREASLARDPIRLSLRDGQSTVSNRDRGFGKEAGKSIPNILNRQLKCTFGPVGASQGKRQATGSGALESLEKKRRLFYLATIYYHNLRDSSIIKSMMVYGACNLKC</sequence>
<dbReference type="NCBIfam" id="TIGR03696">
    <property type="entry name" value="Rhs_assc_core"/>
    <property type="match status" value="1"/>
</dbReference>
<dbReference type="InterPro" id="IPR050708">
    <property type="entry name" value="T6SS_VgrG/RHS"/>
</dbReference>
<accession>A0A370CGN0</accession>
<dbReference type="InterPro" id="IPR022385">
    <property type="entry name" value="Rhs_assc_core"/>
</dbReference>